<keyword evidence="4" id="KW-0804">Transcription</keyword>
<evidence type="ECO:0000256" key="1">
    <source>
        <dbReference type="ARBA" id="ARBA00010641"/>
    </source>
</evidence>
<dbReference type="CDD" id="cd06171">
    <property type="entry name" value="Sigma70_r4"/>
    <property type="match status" value="1"/>
</dbReference>
<dbReference type="AlphaFoldDB" id="A0A6N3ARR1"/>
<name>A0A6N3ARR1_9ACTN</name>
<dbReference type="GO" id="GO:0003677">
    <property type="term" value="F:DNA binding"/>
    <property type="evidence" value="ECO:0007669"/>
    <property type="project" value="InterPro"/>
</dbReference>
<dbReference type="RefSeq" id="WP_156848627.1">
    <property type="nucleotide sequence ID" value="NZ_CACRTN010000012.1"/>
</dbReference>
<keyword evidence="3" id="KW-0731">Sigma factor</keyword>
<evidence type="ECO:0000256" key="5">
    <source>
        <dbReference type="SAM" id="MobiDB-lite"/>
    </source>
</evidence>
<evidence type="ECO:0000256" key="3">
    <source>
        <dbReference type="ARBA" id="ARBA00023082"/>
    </source>
</evidence>
<dbReference type="GO" id="GO:0016987">
    <property type="term" value="F:sigma factor activity"/>
    <property type="evidence" value="ECO:0007669"/>
    <property type="project" value="UniProtKB-KW"/>
</dbReference>
<feature type="domain" description="RNA polymerase sigma factor 70 region 4 type 2" evidence="6">
    <location>
        <begin position="1"/>
        <end position="47"/>
    </location>
</feature>
<sequence>MERLPDKLRCALHLFYVEGYGIAEVAGILGCTEAAARTRLHRGRKKLAAELARLEAAGSAPASAHSTAADSNDPTDPAMQQTAY</sequence>
<evidence type="ECO:0000313" key="7">
    <source>
        <dbReference type="EMBL" id="VYT95169.1"/>
    </source>
</evidence>
<organism evidence="7">
    <name type="scientific">Collinsella intestinalis</name>
    <dbReference type="NCBI Taxonomy" id="147207"/>
    <lineage>
        <taxon>Bacteria</taxon>
        <taxon>Bacillati</taxon>
        <taxon>Actinomycetota</taxon>
        <taxon>Coriobacteriia</taxon>
        <taxon>Coriobacteriales</taxon>
        <taxon>Coriobacteriaceae</taxon>
        <taxon>Collinsella</taxon>
    </lineage>
</organism>
<dbReference type="InterPro" id="IPR036388">
    <property type="entry name" value="WH-like_DNA-bd_sf"/>
</dbReference>
<dbReference type="InterPro" id="IPR013324">
    <property type="entry name" value="RNA_pol_sigma_r3/r4-like"/>
</dbReference>
<reference evidence="7" key="1">
    <citation type="submission" date="2019-11" db="EMBL/GenBank/DDBJ databases">
        <authorList>
            <person name="Feng L."/>
        </authorList>
    </citation>
    <scope>NUCLEOTIDE SEQUENCE</scope>
    <source>
        <strain evidence="7">CintestinalisLFYP54</strain>
    </source>
</reference>
<protein>
    <submittedName>
        <fullName evidence="7">ECF RNA polymerase sigma factor SigR</fullName>
    </submittedName>
</protein>
<evidence type="ECO:0000259" key="6">
    <source>
        <dbReference type="Pfam" id="PF08281"/>
    </source>
</evidence>
<evidence type="ECO:0000256" key="4">
    <source>
        <dbReference type="ARBA" id="ARBA00023163"/>
    </source>
</evidence>
<dbReference type="GO" id="GO:0006352">
    <property type="term" value="P:DNA-templated transcription initiation"/>
    <property type="evidence" value="ECO:0007669"/>
    <property type="project" value="InterPro"/>
</dbReference>
<feature type="compositionally biased region" description="Polar residues" evidence="5">
    <location>
        <begin position="64"/>
        <end position="84"/>
    </location>
</feature>
<accession>A0A6N3ARR1</accession>
<dbReference type="InterPro" id="IPR013249">
    <property type="entry name" value="RNA_pol_sigma70_r4_t2"/>
</dbReference>
<gene>
    <name evidence="7" type="primary">sigR</name>
    <name evidence="7" type="ORF">CILFYP54_00366</name>
</gene>
<feature type="region of interest" description="Disordered" evidence="5">
    <location>
        <begin position="58"/>
        <end position="84"/>
    </location>
</feature>
<comment type="similarity">
    <text evidence="1">Belongs to the sigma-70 factor family. ECF subfamily.</text>
</comment>
<keyword evidence="2" id="KW-0805">Transcription regulation</keyword>
<dbReference type="SUPFAM" id="SSF88659">
    <property type="entry name" value="Sigma3 and sigma4 domains of RNA polymerase sigma factors"/>
    <property type="match status" value="1"/>
</dbReference>
<evidence type="ECO:0000256" key="2">
    <source>
        <dbReference type="ARBA" id="ARBA00023015"/>
    </source>
</evidence>
<proteinExistence type="inferred from homology"/>
<dbReference type="EMBL" id="CACRTN010000012">
    <property type="protein sequence ID" value="VYT95169.1"/>
    <property type="molecule type" value="Genomic_DNA"/>
</dbReference>
<dbReference type="Pfam" id="PF08281">
    <property type="entry name" value="Sigma70_r4_2"/>
    <property type="match status" value="1"/>
</dbReference>
<dbReference type="Gene3D" id="1.10.10.10">
    <property type="entry name" value="Winged helix-like DNA-binding domain superfamily/Winged helix DNA-binding domain"/>
    <property type="match status" value="1"/>
</dbReference>